<dbReference type="Gene3D" id="3.40.960.10">
    <property type="entry name" value="VSR Endonuclease"/>
    <property type="match status" value="1"/>
</dbReference>
<dbReference type="PANTHER" id="PTHR38590:SF1">
    <property type="entry name" value="BLL0828 PROTEIN"/>
    <property type="match status" value="1"/>
</dbReference>
<dbReference type="SUPFAM" id="SSF52980">
    <property type="entry name" value="Restriction endonuclease-like"/>
    <property type="match status" value="1"/>
</dbReference>
<sequence length="135" mass="15511">MPPKRKTVAQARGLRRALTPPEVRLWQWLRERPEGLKFRRQHPVGPYVLDFYCASARLGVEVDGSGHDSAERVVRDERRDDWLGAQNIRVLRIRAVDVLREFEGVTVHVLHQCRAFPLHQPAAGPPPHLSMGRNE</sequence>
<dbReference type="Pfam" id="PF04480">
    <property type="entry name" value="DUF559"/>
    <property type="match status" value="1"/>
</dbReference>
<dbReference type="AlphaFoldDB" id="A0A1L5BRG0"/>
<reference evidence="2 3" key="1">
    <citation type="journal article" date="2012" name="J. Bacteriol.">
        <title>Genome sequence of Sphingobium indicum B90A, a hexachlorocyclohexane-degrading bacterium.</title>
        <authorList>
            <person name="Anand S."/>
            <person name="Sangwan N."/>
            <person name="Lata P."/>
            <person name="Kaur J."/>
            <person name="Dua A."/>
            <person name="Singh A.K."/>
            <person name="Verma M."/>
            <person name="Kaur J."/>
            <person name="Khurana J.P."/>
            <person name="Khurana P."/>
            <person name="Mathur S."/>
            <person name="Lal R."/>
        </authorList>
    </citation>
    <scope>NUCLEOTIDE SEQUENCE [LARGE SCALE GENOMIC DNA]</scope>
    <source>
        <strain evidence="3">DSM 16412 / CCM 7286 / MTCC 6364 / B90A</strain>
    </source>
</reference>
<dbReference type="EMBL" id="CP013070">
    <property type="protein sequence ID" value="APL95367.1"/>
    <property type="molecule type" value="Genomic_DNA"/>
</dbReference>
<organism evidence="2 3">
    <name type="scientific">Sphingobium indicum (strain DSM 16412 / CCM 7286 / MTCC 6364 / B90A)</name>
    <dbReference type="NCBI Taxonomy" id="861109"/>
    <lineage>
        <taxon>Bacteria</taxon>
        <taxon>Pseudomonadati</taxon>
        <taxon>Pseudomonadota</taxon>
        <taxon>Alphaproteobacteria</taxon>
        <taxon>Sphingomonadales</taxon>
        <taxon>Sphingomonadaceae</taxon>
        <taxon>Sphingobium</taxon>
    </lineage>
</organism>
<accession>A0A1L5BRG0</accession>
<dbReference type="Proteomes" id="UP000004550">
    <property type="component" value="Chromosome"/>
</dbReference>
<evidence type="ECO:0000313" key="2">
    <source>
        <dbReference type="EMBL" id="APL95367.1"/>
    </source>
</evidence>
<dbReference type="PANTHER" id="PTHR38590">
    <property type="entry name" value="BLL0828 PROTEIN"/>
    <property type="match status" value="1"/>
</dbReference>
<dbReference type="KEGG" id="sinb:SIDU_13070"/>
<evidence type="ECO:0000259" key="1">
    <source>
        <dbReference type="Pfam" id="PF04480"/>
    </source>
</evidence>
<name>A0A1L5BRG0_SPHIB</name>
<dbReference type="InterPro" id="IPR047216">
    <property type="entry name" value="Endonuclease_DUF559_bact"/>
</dbReference>
<dbReference type="InterPro" id="IPR011335">
    <property type="entry name" value="Restrct_endonuc-II-like"/>
</dbReference>
<dbReference type="RefSeq" id="WP_007687944.1">
    <property type="nucleotide sequence ID" value="NZ_CP013070.1"/>
</dbReference>
<feature type="domain" description="DUF559" evidence="1">
    <location>
        <begin position="7"/>
        <end position="113"/>
    </location>
</feature>
<evidence type="ECO:0000313" key="3">
    <source>
        <dbReference type="Proteomes" id="UP000004550"/>
    </source>
</evidence>
<gene>
    <name evidence="2" type="ORF">SIDU_13070</name>
</gene>
<dbReference type="CDD" id="cd01038">
    <property type="entry name" value="Endonuclease_DUF559"/>
    <property type="match status" value="1"/>
</dbReference>
<dbReference type="InterPro" id="IPR007569">
    <property type="entry name" value="DUF559"/>
</dbReference>
<protein>
    <recommendedName>
        <fullName evidence="1">DUF559 domain-containing protein</fullName>
    </recommendedName>
</protein>
<proteinExistence type="predicted"/>